<gene>
    <name evidence="1" type="ORF">PACLA_8A063533</name>
</gene>
<sequence>MTDPDCESVLVDWPKYEFLVDWLKTQPVEKWKEDFDRNGFLAEVEVIRGDASFTAEGNVIVDKKHVYKAKHILIATGGRPTVPAFP</sequence>
<comment type="caution">
    <text evidence="1">The sequence shown here is derived from an EMBL/GenBank/DDBJ whole genome shotgun (WGS) entry which is preliminary data.</text>
</comment>
<proteinExistence type="predicted"/>
<name>A0A6S7JQD0_PARCT</name>
<dbReference type="Proteomes" id="UP001152795">
    <property type="component" value="Unassembled WGS sequence"/>
</dbReference>
<dbReference type="EMBL" id="CACRXK020010051">
    <property type="protein sequence ID" value="CAB4018541.1"/>
    <property type="molecule type" value="Genomic_DNA"/>
</dbReference>
<dbReference type="InterPro" id="IPR036188">
    <property type="entry name" value="FAD/NAD-bd_sf"/>
</dbReference>
<dbReference type="AlphaFoldDB" id="A0A6S7JQD0"/>
<evidence type="ECO:0000313" key="1">
    <source>
        <dbReference type="EMBL" id="CAB4018541.1"/>
    </source>
</evidence>
<protein>
    <submittedName>
        <fullName evidence="1">Glutathione-disulfide reductase</fullName>
    </submittedName>
</protein>
<feature type="non-terminal residue" evidence="1">
    <location>
        <position position="1"/>
    </location>
</feature>
<dbReference type="OrthoDB" id="5956163at2759"/>
<keyword evidence="2" id="KW-1185">Reference proteome</keyword>
<evidence type="ECO:0000313" key="2">
    <source>
        <dbReference type="Proteomes" id="UP001152795"/>
    </source>
</evidence>
<organism evidence="1 2">
    <name type="scientific">Paramuricea clavata</name>
    <name type="common">Red gorgonian</name>
    <name type="synonym">Violescent sea-whip</name>
    <dbReference type="NCBI Taxonomy" id="317549"/>
    <lineage>
        <taxon>Eukaryota</taxon>
        <taxon>Metazoa</taxon>
        <taxon>Cnidaria</taxon>
        <taxon>Anthozoa</taxon>
        <taxon>Octocorallia</taxon>
        <taxon>Malacalcyonacea</taxon>
        <taxon>Plexauridae</taxon>
        <taxon>Paramuricea</taxon>
    </lineage>
</organism>
<dbReference type="Gene3D" id="3.50.50.60">
    <property type="entry name" value="FAD/NAD(P)-binding domain"/>
    <property type="match status" value="1"/>
</dbReference>
<dbReference type="SUPFAM" id="SSF51905">
    <property type="entry name" value="FAD/NAD(P)-binding domain"/>
    <property type="match status" value="1"/>
</dbReference>
<reference evidence="1" key="1">
    <citation type="submission" date="2020-04" db="EMBL/GenBank/DDBJ databases">
        <authorList>
            <person name="Alioto T."/>
            <person name="Alioto T."/>
            <person name="Gomez Garrido J."/>
        </authorList>
    </citation>
    <scope>NUCLEOTIDE SEQUENCE</scope>
    <source>
        <strain evidence="1">A484AB</strain>
    </source>
</reference>
<accession>A0A6S7JQD0</accession>